<feature type="transmembrane region" description="Helical" evidence="1">
    <location>
        <begin position="102"/>
        <end position="127"/>
    </location>
</feature>
<sequence>MALSLPGRSTKGLEYTTMLTEKKAFRRIQWGLLFFIDYSVGGVDLLPDIVGLFLIYTAIRDLEGVEPPFRRAKAVVISLMVLAVIEILQPFFIQAIPRGILAWYGVGRSVLDTGLNIALMAMLCAGLRSFMLRNGQPALAHMARRRLIYFIVALGCSLSMIGFALASPMLFDAMAVPFFLLYIIVVIMLMGLFGQAAKRTDEMDGSPA</sequence>
<proteinExistence type="predicted"/>
<evidence type="ECO:0000313" key="2">
    <source>
        <dbReference type="EMBL" id="EHQ60240.1"/>
    </source>
</evidence>
<dbReference type="RefSeq" id="WP_006678753.1">
    <property type="nucleotide sequence ID" value="NZ_AHKH01000079.1"/>
</dbReference>
<keyword evidence="1" id="KW-0472">Membrane</keyword>
<feature type="transmembrane region" description="Helical" evidence="1">
    <location>
        <begin position="147"/>
        <end position="167"/>
    </location>
</feature>
<comment type="caution">
    <text evidence="2">The sequence shown here is derived from an EMBL/GenBank/DDBJ whole genome shotgun (WGS) entry which is preliminary data.</text>
</comment>
<accession>H3SL28</accession>
<dbReference type="EMBL" id="AHKH01000079">
    <property type="protein sequence ID" value="EHQ60240.1"/>
    <property type="molecule type" value="Genomic_DNA"/>
</dbReference>
<keyword evidence="1" id="KW-0812">Transmembrane</keyword>
<feature type="transmembrane region" description="Helical" evidence="1">
    <location>
        <begin position="28"/>
        <end position="55"/>
    </location>
</feature>
<dbReference type="Proteomes" id="UP000003900">
    <property type="component" value="Unassembled WGS sequence"/>
</dbReference>
<dbReference type="AlphaFoldDB" id="H3SL28"/>
<dbReference type="PATRIC" id="fig|1131935.3.peg.4439"/>
<evidence type="ECO:0000313" key="3">
    <source>
        <dbReference type="Proteomes" id="UP000003900"/>
    </source>
</evidence>
<feature type="transmembrane region" description="Helical" evidence="1">
    <location>
        <begin position="75"/>
        <end position="96"/>
    </location>
</feature>
<feature type="transmembrane region" description="Helical" evidence="1">
    <location>
        <begin position="173"/>
        <end position="193"/>
    </location>
</feature>
<keyword evidence="3" id="KW-1185">Reference proteome</keyword>
<protein>
    <submittedName>
        <fullName evidence="2">Uncharacterized protein</fullName>
    </submittedName>
</protein>
<keyword evidence="1" id="KW-1133">Transmembrane helix</keyword>
<name>H3SL28_9BACL</name>
<gene>
    <name evidence="2" type="ORF">PDENDC454_21314</name>
</gene>
<evidence type="ECO:0000256" key="1">
    <source>
        <dbReference type="SAM" id="Phobius"/>
    </source>
</evidence>
<organism evidence="2 3">
    <name type="scientific">Paenibacillus dendritiformis C454</name>
    <dbReference type="NCBI Taxonomy" id="1131935"/>
    <lineage>
        <taxon>Bacteria</taxon>
        <taxon>Bacillati</taxon>
        <taxon>Bacillota</taxon>
        <taxon>Bacilli</taxon>
        <taxon>Bacillales</taxon>
        <taxon>Paenibacillaceae</taxon>
        <taxon>Paenibacillus</taxon>
    </lineage>
</organism>
<reference evidence="2 3" key="1">
    <citation type="journal article" date="2012" name="J. Bacteriol.">
        <title>Genome Sequence of the Pattern-Forming Social Bacterium Paenibacillus dendritiformis C454 Chiral Morphotype.</title>
        <authorList>
            <person name="Sirota-Madi A."/>
            <person name="Olender T."/>
            <person name="Helman Y."/>
            <person name="Brainis I."/>
            <person name="Finkelshtein A."/>
            <person name="Roth D."/>
            <person name="Hagai E."/>
            <person name="Leshkowitz D."/>
            <person name="Brodsky L."/>
            <person name="Galatenko V."/>
            <person name="Nikolaev V."/>
            <person name="Gutnick D.L."/>
            <person name="Lancet D."/>
            <person name="Ben-Jacob E."/>
        </authorList>
    </citation>
    <scope>NUCLEOTIDE SEQUENCE [LARGE SCALE GENOMIC DNA]</scope>
    <source>
        <strain evidence="2 3">C454</strain>
    </source>
</reference>